<dbReference type="EC" id="2.5.1.18" evidence="1"/>
<keyword evidence="2" id="KW-0808">Transferase</keyword>
<dbReference type="SUPFAM" id="SSF47616">
    <property type="entry name" value="GST C-terminal domain-like"/>
    <property type="match status" value="1"/>
</dbReference>
<accession>A0A9W9ZYR2</accession>
<dbReference type="PANTHER" id="PTHR11571:SF224">
    <property type="entry name" value="HEMATOPOIETIC PROSTAGLANDIN D SYNTHASE"/>
    <property type="match status" value="1"/>
</dbReference>
<dbReference type="Proteomes" id="UP001163046">
    <property type="component" value="Unassembled WGS sequence"/>
</dbReference>
<evidence type="ECO:0000313" key="7">
    <source>
        <dbReference type="Proteomes" id="UP001163046"/>
    </source>
</evidence>
<evidence type="ECO:0000256" key="3">
    <source>
        <dbReference type="ARBA" id="ARBA00047960"/>
    </source>
</evidence>
<protein>
    <recommendedName>
        <fullName evidence="1">glutathione transferase</fullName>
        <ecNumber evidence="1">2.5.1.18</ecNumber>
    </recommendedName>
</protein>
<gene>
    <name evidence="6" type="ORF">OS493_030913</name>
</gene>
<dbReference type="PROSITE" id="PS50404">
    <property type="entry name" value="GST_NTER"/>
    <property type="match status" value="1"/>
</dbReference>
<reference evidence="6" key="1">
    <citation type="submission" date="2023-01" db="EMBL/GenBank/DDBJ databases">
        <title>Genome assembly of the deep-sea coral Lophelia pertusa.</title>
        <authorList>
            <person name="Herrera S."/>
            <person name="Cordes E."/>
        </authorList>
    </citation>
    <scope>NUCLEOTIDE SEQUENCE</scope>
    <source>
        <strain evidence="6">USNM1676648</strain>
        <tissue evidence="6">Polyp</tissue>
    </source>
</reference>
<dbReference type="InterPro" id="IPR036282">
    <property type="entry name" value="Glutathione-S-Trfase_C_sf"/>
</dbReference>
<dbReference type="InterPro" id="IPR050213">
    <property type="entry name" value="GST_superfamily"/>
</dbReference>
<dbReference type="Pfam" id="PF14497">
    <property type="entry name" value="GST_C_3"/>
    <property type="match status" value="1"/>
</dbReference>
<feature type="domain" description="GST C-terminal" evidence="5">
    <location>
        <begin position="55"/>
        <end position="182"/>
    </location>
</feature>
<keyword evidence="7" id="KW-1185">Reference proteome</keyword>
<feature type="domain" description="GST N-terminal" evidence="4">
    <location>
        <begin position="3"/>
        <end position="117"/>
    </location>
</feature>
<dbReference type="PANTHER" id="PTHR11571">
    <property type="entry name" value="GLUTATHIONE S-TRANSFERASE"/>
    <property type="match status" value="1"/>
</dbReference>
<evidence type="ECO:0000256" key="2">
    <source>
        <dbReference type="ARBA" id="ARBA00022679"/>
    </source>
</evidence>
<dbReference type="EMBL" id="MU825430">
    <property type="protein sequence ID" value="KAJ7389528.1"/>
    <property type="molecule type" value="Genomic_DNA"/>
</dbReference>
<sequence length="182" mass="21104">MATTYKLTYFNLRARAEPTRLVFAYAGVDYEDVRISWENKAEEWPPVKKSLMPSTDIQQAKADMFSEGVYDLENEFIRAVITTDPERKKALMEKFQKSLPTALKYLEKILEKNPNDEIYCVGNKLSFADICFFAFSNTYLGNGKPAVPDALKDFPRLTALYKKVRDEPKIKEWIEKRPVTQL</sequence>
<dbReference type="Gene3D" id="1.20.1050.10">
    <property type="match status" value="1"/>
</dbReference>
<dbReference type="InterPro" id="IPR004045">
    <property type="entry name" value="Glutathione_S-Trfase_N"/>
</dbReference>
<dbReference type="GO" id="GO:0004364">
    <property type="term" value="F:glutathione transferase activity"/>
    <property type="evidence" value="ECO:0007669"/>
    <property type="project" value="UniProtKB-EC"/>
</dbReference>
<name>A0A9W9ZYR2_9CNID</name>
<dbReference type="CDD" id="cd03039">
    <property type="entry name" value="GST_N_Sigma_like"/>
    <property type="match status" value="1"/>
</dbReference>
<dbReference type="Gene3D" id="1.20.1050.130">
    <property type="match status" value="1"/>
</dbReference>
<proteinExistence type="predicted"/>
<dbReference type="SUPFAM" id="SSF52833">
    <property type="entry name" value="Thioredoxin-like"/>
    <property type="match status" value="1"/>
</dbReference>
<dbReference type="InterPro" id="IPR010987">
    <property type="entry name" value="Glutathione-S-Trfase_C-like"/>
</dbReference>
<dbReference type="AlphaFoldDB" id="A0A9W9ZYR2"/>
<dbReference type="OrthoDB" id="414243at2759"/>
<dbReference type="InterPro" id="IPR036249">
    <property type="entry name" value="Thioredoxin-like_sf"/>
</dbReference>
<evidence type="ECO:0000256" key="1">
    <source>
        <dbReference type="ARBA" id="ARBA00012452"/>
    </source>
</evidence>
<evidence type="ECO:0000313" key="6">
    <source>
        <dbReference type="EMBL" id="KAJ7389528.1"/>
    </source>
</evidence>
<dbReference type="PROSITE" id="PS50405">
    <property type="entry name" value="GST_CTER"/>
    <property type="match status" value="1"/>
</dbReference>
<comment type="catalytic activity">
    <reaction evidence="3">
        <text>RX + glutathione = an S-substituted glutathione + a halide anion + H(+)</text>
        <dbReference type="Rhea" id="RHEA:16437"/>
        <dbReference type="ChEBI" id="CHEBI:15378"/>
        <dbReference type="ChEBI" id="CHEBI:16042"/>
        <dbReference type="ChEBI" id="CHEBI:17792"/>
        <dbReference type="ChEBI" id="CHEBI:57925"/>
        <dbReference type="ChEBI" id="CHEBI:90779"/>
        <dbReference type="EC" id="2.5.1.18"/>
    </reaction>
</comment>
<dbReference type="FunFam" id="1.20.1050.10:FF:000030">
    <property type="entry name" value="Glutathione S-transferase S1"/>
    <property type="match status" value="1"/>
</dbReference>
<comment type="caution">
    <text evidence="6">The sequence shown here is derived from an EMBL/GenBank/DDBJ whole genome shotgun (WGS) entry which is preliminary data.</text>
</comment>
<evidence type="ECO:0000259" key="5">
    <source>
        <dbReference type="PROSITE" id="PS50405"/>
    </source>
</evidence>
<dbReference type="GO" id="GO:0006749">
    <property type="term" value="P:glutathione metabolic process"/>
    <property type="evidence" value="ECO:0007669"/>
    <property type="project" value="TreeGrafter"/>
</dbReference>
<organism evidence="6 7">
    <name type="scientific">Desmophyllum pertusum</name>
    <dbReference type="NCBI Taxonomy" id="174260"/>
    <lineage>
        <taxon>Eukaryota</taxon>
        <taxon>Metazoa</taxon>
        <taxon>Cnidaria</taxon>
        <taxon>Anthozoa</taxon>
        <taxon>Hexacorallia</taxon>
        <taxon>Scleractinia</taxon>
        <taxon>Caryophylliina</taxon>
        <taxon>Caryophylliidae</taxon>
        <taxon>Desmophyllum</taxon>
    </lineage>
</organism>
<evidence type="ECO:0000259" key="4">
    <source>
        <dbReference type="PROSITE" id="PS50404"/>
    </source>
</evidence>
<dbReference type="InterPro" id="IPR004046">
    <property type="entry name" value="GST_C"/>
</dbReference>